<accession>A0A2W0H6P1</accession>
<evidence type="ECO:0000313" key="2">
    <source>
        <dbReference type="Proteomes" id="UP000248066"/>
    </source>
</evidence>
<dbReference type="PANTHER" id="PTHR34387:SF1">
    <property type="entry name" value="PERIPLASMIC IMMUNOGENIC PROTEIN"/>
    <property type="match status" value="1"/>
</dbReference>
<organism evidence="1 2">
    <name type="scientific">Alteribacter lacisalsi</name>
    <dbReference type="NCBI Taxonomy" id="2045244"/>
    <lineage>
        <taxon>Bacteria</taxon>
        <taxon>Bacillati</taxon>
        <taxon>Bacillota</taxon>
        <taxon>Bacilli</taxon>
        <taxon>Bacillales</taxon>
        <taxon>Bacillaceae</taxon>
        <taxon>Alteribacter</taxon>
    </lineage>
</organism>
<dbReference type="InterPro" id="IPR052022">
    <property type="entry name" value="26kDa_periplasmic_antigen"/>
</dbReference>
<dbReference type="Gene3D" id="3.30.70.2970">
    <property type="entry name" value="Protein of unknown function (DUF541), domain 2"/>
    <property type="match status" value="1"/>
</dbReference>
<reference evidence="1 2" key="1">
    <citation type="submission" date="2017-10" db="EMBL/GenBank/DDBJ databases">
        <title>Bacillus sp. nov., a halophilic bacterium isolated from a Yangshapao Lake.</title>
        <authorList>
            <person name="Wang H."/>
        </authorList>
    </citation>
    <scope>NUCLEOTIDE SEQUENCE [LARGE SCALE GENOMIC DNA]</scope>
    <source>
        <strain evidence="1 2">YSP-3</strain>
    </source>
</reference>
<dbReference type="EMBL" id="PDOF01000002">
    <property type="protein sequence ID" value="PYZ96787.1"/>
    <property type="molecule type" value="Genomic_DNA"/>
</dbReference>
<dbReference type="InterPro" id="IPR007497">
    <property type="entry name" value="SIMPL/DUF541"/>
</dbReference>
<gene>
    <name evidence="1" type="ORF">CR205_13975</name>
</gene>
<dbReference type="OrthoDB" id="9785192at2"/>
<dbReference type="AlphaFoldDB" id="A0A2W0H6P1"/>
<keyword evidence="2" id="KW-1185">Reference proteome</keyword>
<dbReference type="Gene3D" id="3.30.110.170">
    <property type="entry name" value="Protein of unknown function (DUF541), domain 1"/>
    <property type="match status" value="1"/>
</dbReference>
<dbReference type="Pfam" id="PF04402">
    <property type="entry name" value="SIMPL"/>
    <property type="match status" value="1"/>
</dbReference>
<dbReference type="Proteomes" id="UP000248066">
    <property type="component" value="Unassembled WGS sequence"/>
</dbReference>
<comment type="caution">
    <text evidence="1">The sequence shown here is derived from an EMBL/GenBank/DDBJ whole genome shotgun (WGS) entry which is preliminary data.</text>
</comment>
<proteinExistence type="predicted"/>
<dbReference type="PANTHER" id="PTHR34387">
    <property type="entry name" value="SLR1258 PROTEIN"/>
    <property type="match status" value="1"/>
</dbReference>
<name>A0A2W0H6P1_9BACI</name>
<evidence type="ECO:0000313" key="1">
    <source>
        <dbReference type="EMBL" id="PYZ96787.1"/>
    </source>
</evidence>
<protein>
    <submittedName>
        <fullName evidence="1">SIMPL domain-containing protein</fullName>
    </submittedName>
</protein>
<dbReference type="GO" id="GO:0006974">
    <property type="term" value="P:DNA damage response"/>
    <property type="evidence" value="ECO:0007669"/>
    <property type="project" value="TreeGrafter"/>
</dbReference>
<dbReference type="RefSeq" id="WP_110520725.1">
    <property type="nucleotide sequence ID" value="NZ_PDOF01000002.1"/>
</dbReference>
<sequence length="220" mass="23577">MYPKQPNRPAYRNDQTRNILKVKGEGSVSSAPDQANITVGVITEKTEVSAAQQENAAAISAVTDAITALGVPEESIQTVEYRIDTQYDFVDGQQQFRGYRVTHQLRVTLDDIELTGPVVDDAVAAGANSISSIQFSLADPSAFYNEALTLALQDAGRKAETIGEELGVLVDTPPVSVREISPSTTPVPFQTALYASAEGTPIQPGTLTILAVVETEFTYN</sequence>